<reference evidence="2" key="1">
    <citation type="submission" date="2023-07" db="EMBL/GenBank/DDBJ databases">
        <authorList>
            <consortium name="AG Swart"/>
            <person name="Singh M."/>
            <person name="Singh A."/>
            <person name="Seah K."/>
            <person name="Emmerich C."/>
        </authorList>
    </citation>
    <scope>NUCLEOTIDE SEQUENCE</scope>
    <source>
        <strain evidence="2">DP1</strain>
    </source>
</reference>
<keyword evidence="1" id="KW-0175">Coiled coil</keyword>
<dbReference type="InterPro" id="IPR038835">
    <property type="entry name" value="Giardin_beta-like"/>
</dbReference>
<dbReference type="AlphaFoldDB" id="A0AAD2D2F2"/>
<dbReference type="EMBL" id="CAMPGE010019174">
    <property type="protein sequence ID" value="CAI2377527.1"/>
    <property type="molecule type" value="Genomic_DNA"/>
</dbReference>
<dbReference type="PANTHER" id="PTHR37027">
    <property type="entry name" value="KDE4"/>
    <property type="match status" value="1"/>
</dbReference>
<comment type="caution">
    <text evidence="2">The sequence shown here is derived from an EMBL/GenBank/DDBJ whole genome shotgun (WGS) entry which is preliminary data.</text>
</comment>
<keyword evidence="3" id="KW-1185">Reference proteome</keyword>
<evidence type="ECO:0000313" key="2">
    <source>
        <dbReference type="EMBL" id="CAI2377527.1"/>
    </source>
</evidence>
<sequence>MMNEISESMKKGRSNNEKLMTMRALIVKNLELIKDKGAKISKDQKEKQEKRIQEISDRYEEAKQIANKTFEIVEGQLQKLEGYVDEDIAEKEHIDQEYTKQLSEAVEIVNLRFEQESQSRAAFEKKFKTIVNQKFELLKSDLLKESQARNASLMNLEQSIESDFSKIESEIKETAENAEQTDQELNKIFDDLIDRVTEENEHLKNEKESTEQRILEQLKTVNKVRDDLQEVT</sequence>
<organism evidence="2 3">
    <name type="scientific">Euplotes crassus</name>
    <dbReference type="NCBI Taxonomy" id="5936"/>
    <lineage>
        <taxon>Eukaryota</taxon>
        <taxon>Sar</taxon>
        <taxon>Alveolata</taxon>
        <taxon>Ciliophora</taxon>
        <taxon>Intramacronucleata</taxon>
        <taxon>Spirotrichea</taxon>
        <taxon>Hypotrichia</taxon>
        <taxon>Euplotida</taxon>
        <taxon>Euplotidae</taxon>
        <taxon>Moneuplotes</taxon>
    </lineage>
</organism>
<evidence type="ECO:0000313" key="3">
    <source>
        <dbReference type="Proteomes" id="UP001295684"/>
    </source>
</evidence>
<evidence type="ECO:0000256" key="1">
    <source>
        <dbReference type="SAM" id="Coils"/>
    </source>
</evidence>
<dbReference type="Proteomes" id="UP001295684">
    <property type="component" value="Unassembled WGS sequence"/>
</dbReference>
<accession>A0AAD2D2F2</accession>
<protein>
    <submittedName>
        <fullName evidence="2">Uncharacterized protein</fullName>
    </submittedName>
</protein>
<gene>
    <name evidence="2" type="ORF">ECRASSUSDP1_LOCUS18913</name>
</gene>
<feature type="coiled-coil region" evidence="1">
    <location>
        <begin position="164"/>
        <end position="220"/>
    </location>
</feature>
<dbReference type="PANTHER" id="PTHR37027:SF2">
    <property type="entry name" value="CHROMOSOME UNDETERMINED SCAFFOLD_148, WHOLE GENOME SHOTGUN SEQUENCE"/>
    <property type="match status" value="1"/>
</dbReference>
<name>A0AAD2D2F2_EUPCR</name>
<proteinExistence type="predicted"/>
<feature type="coiled-coil region" evidence="1">
    <location>
        <begin position="38"/>
        <end position="65"/>
    </location>
</feature>